<name>A0A9Q9EJP9_9PEZI</name>
<feature type="domain" description="NTF2-like" evidence="3">
    <location>
        <begin position="33"/>
        <end position="176"/>
    </location>
</feature>
<reference evidence="4" key="1">
    <citation type="submission" date="2022-06" db="EMBL/GenBank/DDBJ databases">
        <title>Complete genome sequences of two strains of the flax pathogen Septoria linicola.</title>
        <authorList>
            <person name="Lapalu N."/>
            <person name="Simon A."/>
            <person name="Demenou B."/>
            <person name="Paumier D."/>
            <person name="Guillot M.-P."/>
            <person name="Gout L."/>
            <person name="Valade R."/>
        </authorList>
    </citation>
    <scope>NUCLEOTIDE SEQUENCE</scope>
    <source>
        <strain evidence="4">SE15195</strain>
    </source>
</reference>
<dbReference type="OrthoDB" id="3646819at2759"/>
<evidence type="ECO:0000313" key="5">
    <source>
        <dbReference type="Proteomes" id="UP001056384"/>
    </source>
</evidence>
<evidence type="ECO:0000256" key="2">
    <source>
        <dbReference type="SAM" id="SignalP"/>
    </source>
</evidence>
<feature type="signal peptide" evidence="2">
    <location>
        <begin position="1"/>
        <end position="18"/>
    </location>
</feature>
<dbReference type="InterPro" id="IPR058645">
    <property type="entry name" value="NTF2-like_dom_7"/>
</dbReference>
<protein>
    <recommendedName>
        <fullName evidence="3">NTF2-like domain-containing protein</fullName>
    </recommendedName>
</protein>
<evidence type="ECO:0000313" key="4">
    <source>
        <dbReference type="EMBL" id="USW53250.1"/>
    </source>
</evidence>
<gene>
    <name evidence="4" type="ORF">Slin15195_G065690</name>
</gene>
<keyword evidence="2" id="KW-0732">Signal</keyword>
<dbReference type="Pfam" id="PF26534">
    <property type="entry name" value="NTF2_7"/>
    <property type="match status" value="1"/>
</dbReference>
<feature type="chain" id="PRO_5040211361" description="NTF2-like domain-containing protein" evidence="2">
    <location>
        <begin position="19"/>
        <end position="203"/>
    </location>
</feature>
<dbReference type="EMBL" id="CP099422">
    <property type="protein sequence ID" value="USW53250.1"/>
    <property type="molecule type" value="Genomic_DNA"/>
</dbReference>
<accession>A0A9Q9EJP9</accession>
<proteinExistence type="predicted"/>
<dbReference type="Proteomes" id="UP001056384">
    <property type="component" value="Chromosome 5"/>
</dbReference>
<evidence type="ECO:0000259" key="3">
    <source>
        <dbReference type="Pfam" id="PF26534"/>
    </source>
</evidence>
<dbReference type="AlphaFoldDB" id="A0A9Q9EJP9"/>
<feature type="region of interest" description="Disordered" evidence="1">
    <location>
        <begin position="173"/>
        <end position="203"/>
    </location>
</feature>
<feature type="compositionally biased region" description="Basic and acidic residues" evidence="1">
    <location>
        <begin position="187"/>
        <end position="203"/>
    </location>
</feature>
<sequence>MKSSLITSVLSLTSMAIASPLETRSGNTKCIKISDREARDYVNRNIAFWERKGGDRNIEKNAEGIYSKDFKLISNSARSARGLPITSAALHSSRASWVSDFKKNVPKVNKDTVIDYFIDCNTFILFQRFETGNFRDRIETQTIEIQTLEKSKKFGIVAKETRVEFDSVAFGRAFGGVYTPPKGGKGGKGEKGEEKKDDDEQRL</sequence>
<organism evidence="4 5">
    <name type="scientific">Septoria linicola</name>
    <dbReference type="NCBI Taxonomy" id="215465"/>
    <lineage>
        <taxon>Eukaryota</taxon>
        <taxon>Fungi</taxon>
        <taxon>Dikarya</taxon>
        <taxon>Ascomycota</taxon>
        <taxon>Pezizomycotina</taxon>
        <taxon>Dothideomycetes</taxon>
        <taxon>Dothideomycetidae</taxon>
        <taxon>Mycosphaerellales</taxon>
        <taxon>Mycosphaerellaceae</taxon>
        <taxon>Septoria</taxon>
    </lineage>
</organism>
<evidence type="ECO:0000256" key="1">
    <source>
        <dbReference type="SAM" id="MobiDB-lite"/>
    </source>
</evidence>
<keyword evidence="5" id="KW-1185">Reference proteome</keyword>